<dbReference type="InterPro" id="IPR014347">
    <property type="entry name" value="Tautomerase/MIF_sf"/>
</dbReference>
<keyword evidence="5" id="KW-1185">Reference proteome</keyword>
<evidence type="ECO:0000259" key="1">
    <source>
        <dbReference type="Pfam" id="PF01425"/>
    </source>
</evidence>
<dbReference type="Gene3D" id="3.30.429.10">
    <property type="entry name" value="Macrophage Migration Inhibitory Factor"/>
    <property type="match status" value="1"/>
</dbReference>
<name>A0AAI9YI50_9PEZI</name>
<dbReference type="InterPro" id="IPR036928">
    <property type="entry name" value="AS_sf"/>
</dbReference>
<evidence type="ECO:0008006" key="6">
    <source>
        <dbReference type="Google" id="ProtNLM"/>
    </source>
</evidence>
<dbReference type="GeneID" id="85346639"/>
<dbReference type="Gene3D" id="3.90.1300.10">
    <property type="entry name" value="Amidase signature (AS) domain"/>
    <property type="match status" value="1"/>
</dbReference>
<dbReference type="SUPFAM" id="SSF75304">
    <property type="entry name" value="Amidase signature (AS) enzymes"/>
    <property type="match status" value="1"/>
</dbReference>
<comment type="caution">
    <text evidence="4">The sequence shown here is derived from an EMBL/GenBank/DDBJ whole genome shotgun (WGS) entry which is preliminary data.</text>
</comment>
<protein>
    <recommendedName>
        <fullName evidence="6">Glutamyl-tRNA(Gln) amidotransferase</fullName>
    </recommendedName>
</protein>
<dbReference type="Proteomes" id="UP001240678">
    <property type="component" value="Unassembled WGS sequence"/>
</dbReference>
<dbReference type="InterPro" id="IPR028116">
    <property type="entry name" value="Cis-CaaD-like"/>
</dbReference>
<accession>A0AAI9YI50</accession>
<dbReference type="EMBL" id="MOOE01000022">
    <property type="protein sequence ID" value="KAK1511188.1"/>
    <property type="molecule type" value="Genomic_DNA"/>
</dbReference>
<feature type="domain" description="Tautomerase cis-CaaD-like" evidence="2">
    <location>
        <begin position="741"/>
        <end position="882"/>
    </location>
</feature>
<reference evidence="4 5" key="1">
    <citation type="submission" date="2016-10" db="EMBL/GenBank/DDBJ databases">
        <title>The genome sequence of Colletotrichum fioriniae PJ7.</title>
        <authorList>
            <person name="Baroncelli R."/>
        </authorList>
    </citation>
    <scope>NUCLEOTIDE SEQUENCE [LARGE SCALE GENOMIC DNA]</scope>
    <source>
        <strain evidence="4 5">IMI 309622</strain>
    </source>
</reference>
<sequence>MTAAELRQCGLLTIGTMSSLADSQNVTLRGNKDHYLRSQPGIRTRPCGEVGAALGTKRRYSPKPDSPSFDKEWPASYRRRVIILMFLIVRRMRSFAFILASFRLASANYVNHGQVLSFNGISYYAGGIAVGQIETTNASGLSLAAAQIPGQDLFPLTIIDTSSSVPSGEEFLSLTTAYDSSDDVFQSAFLHAIYLRPSTTNAPAGSNSTISLASQLSRQGTSLVLSSKEIHGLKSSVATGVTVLSLPRGPYFVSVHTGNVYKAYRLYDDDHLAFVQGVISDEEGAFTTLPAVTENVMAKSIAVPSRLYYNETEEQPLAGLRFGVKDIFHVKGVGTSGGNRAYFYLYGRQNKTAPAVQRLIDLGAVLVGKMGTVQFANGDRPTADWVDLHAPFNPRGDGYQDPSGSSTGPGAGVGAYDWLDLAVGSDTGGSMRGPAGSQGLFGNRPSTGAISLVDVIPLSPVSDTAGMFARSGSLWAKVTQAWYPDFASNYTSYPTTLYRSTARGGAWSGENVSEDATKVITSFVGKLESFLQAKSTPANYTQLWSETHGEAPADVNEMLYLTYGVYVSHDQWQELGKPFFEDYAAKFDGRQPYINPGPLARWQWGQVHSTEEVYAQGLHNISLFRSWYETEGYGRHDPESCSEGLYIYPWSVGQPSYRDVYIQARTTPPLGFDDSSVPVMAGAPEVVVPIGEVPYNSTKSLHTEYLPVTMALRMARGCDHHLANLVSDLEKEVFDQRVYIMPFYQIYHTYPLAQKQRESIALSITNLHCRTFNTPAFFVHVNFIKQEPKSDDGTYFMAGKSHTSNSNRIVALVRTSASRTKDDFDALAAKIEDAWNGVVKEPGKEAEFDEAKRLLMVVFTPMLAIREGGMAIPDAGHEEAWLKQQLPYFKDMSEKHGVKDFTDLLEELKQMESLRGLLI</sequence>
<dbReference type="InterPro" id="IPR023631">
    <property type="entry name" value="Amidase_dom"/>
</dbReference>
<dbReference type="PANTHER" id="PTHR46310">
    <property type="entry name" value="AMIDASE 1"/>
    <property type="match status" value="1"/>
</dbReference>
<dbReference type="Pfam" id="PF14832">
    <property type="entry name" value="Tautomerase_3"/>
    <property type="match status" value="1"/>
</dbReference>
<feature type="domain" description="Scytalone dehydratase-like protein Arp1 N-terminal" evidence="3">
    <location>
        <begin position="147"/>
        <end position="267"/>
    </location>
</feature>
<evidence type="ECO:0000313" key="4">
    <source>
        <dbReference type="EMBL" id="KAK1511188.1"/>
    </source>
</evidence>
<dbReference type="AlphaFoldDB" id="A0AAI9YI50"/>
<evidence type="ECO:0000313" key="5">
    <source>
        <dbReference type="Proteomes" id="UP001240678"/>
    </source>
</evidence>
<evidence type="ECO:0000259" key="2">
    <source>
        <dbReference type="Pfam" id="PF14832"/>
    </source>
</evidence>
<gene>
    <name evidence="4" type="ORF">CCOS01_14950</name>
</gene>
<dbReference type="RefSeq" id="XP_060306277.1">
    <property type="nucleotide sequence ID" value="XM_060463092.1"/>
</dbReference>
<feature type="domain" description="Amidase" evidence="1">
    <location>
        <begin position="310"/>
        <end position="481"/>
    </location>
</feature>
<dbReference type="InterPro" id="IPR058329">
    <property type="entry name" value="Arp1_N"/>
</dbReference>
<dbReference type="PANTHER" id="PTHR46310:SF7">
    <property type="entry name" value="AMIDASE 1"/>
    <property type="match status" value="1"/>
</dbReference>
<dbReference type="Pfam" id="PF26053">
    <property type="entry name" value="DUF8016"/>
    <property type="match status" value="1"/>
</dbReference>
<organism evidence="4 5">
    <name type="scientific">Colletotrichum costaricense</name>
    <dbReference type="NCBI Taxonomy" id="1209916"/>
    <lineage>
        <taxon>Eukaryota</taxon>
        <taxon>Fungi</taxon>
        <taxon>Dikarya</taxon>
        <taxon>Ascomycota</taxon>
        <taxon>Pezizomycotina</taxon>
        <taxon>Sordariomycetes</taxon>
        <taxon>Hypocreomycetidae</taxon>
        <taxon>Glomerellales</taxon>
        <taxon>Glomerellaceae</taxon>
        <taxon>Colletotrichum</taxon>
        <taxon>Colletotrichum acutatum species complex</taxon>
    </lineage>
</organism>
<evidence type="ECO:0000259" key="3">
    <source>
        <dbReference type="Pfam" id="PF26053"/>
    </source>
</evidence>
<proteinExistence type="predicted"/>
<dbReference type="Pfam" id="PF01425">
    <property type="entry name" value="Amidase"/>
    <property type="match status" value="1"/>
</dbReference>